<comment type="caution">
    <text evidence="3">The sequence shown here is derived from an EMBL/GenBank/DDBJ whole genome shotgun (WGS) entry which is preliminary data.</text>
</comment>
<dbReference type="AlphaFoldDB" id="A0A1S2N7Y4"/>
<dbReference type="EMBL" id="JRYB01000001">
    <property type="protein sequence ID" value="OIJ41196.1"/>
    <property type="molecule type" value="Genomic_DNA"/>
</dbReference>
<name>A0A1S2N7Y4_9BURK</name>
<feature type="signal peptide" evidence="1">
    <location>
        <begin position="1"/>
        <end position="17"/>
    </location>
</feature>
<evidence type="ECO:0000313" key="4">
    <source>
        <dbReference type="Proteomes" id="UP000180246"/>
    </source>
</evidence>
<dbReference type="RefSeq" id="WP_071362641.1">
    <property type="nucleotide sequence ID" value="NZ_JRYB01000001.1"/>
</dbReference>
<protein>
    <recommendedName>
        <fullName evidence="2">ABC-type transport auxiliary lipoprotein component domain-containing protein</fullName>
    </recommendedName>
</protein>
<dbReference type="SUPFAM" id="SSF159594">
    <property type="entry name" value="XCC0632-like"/>
    <property type="match status" value="1"/>
</dbReference>
<dbReference type="InterPro" id="IPR005586">
    <property type="entry name" value="ABC_trans_aux"/>
</dbReference>
<dbReference type="PROSITE" id="PS51257">
    <property type="entry name" value="PROKAR_LIPOPROTEIN"/>
    <property type="match status" value="1"/>
</dbReference>
<accession>A0A1S2N7Y4</accession>
<dbReference type="Gene3D" id="3.40.50.10610">
    <property type="entry name" value="ABC-type transport auxiliary lipoprotein component"/>
    <property type="match status" value="1"/>
</dbReference>
<evidence type="ECO:0000256" key="1">
    <source>
        <dbReference type="SAM" id="SignalP"/>
    </source>
</evidence>
<keyword evidence="1" id="KW-0732">Signal</keyword>
<evidence type="ECO:0000313" key="3">
    <source>
        <dbReference type="EMBL" id="OIJ41196.1"/>
    </source>
</evidence>
<evidence type="ECO:0000259" key="2">
    <source>
        <dbReference type="Pfam" id="PF03886"/>
    </source>
</evidence>
<dbReference type="Pfam" id="PF03886">
    <property type="entry name" value="ABC_trans_aux"/>
    <property type="match status" value="1"/>
</dbReference>
<feature type="domain" description="ABC-type transport auxiliary lipoprotein component" evidence="2">
    <location>
        <begin position="32"/>
        <end position="194"/>
    </location>
</feature>
<organism evidence="3 4">
    <name type="scientific">Massilia timonae</name>
    <dbReference type="NCBI Taxonomy" id="47229"/>
    <lineage>
        <taxon>Bacteria</taxon>
        <taxon>Pseudomonadati</taxon>
        <taxon>Pseudomonadota</taxon>
        <taxon>Betaproteobacteria</taxon>
        <taxon>Burkholderiales</taxon>
        <taxon>Oxalobacteraceae</taxon>
        <taxon>Telluria group</taxon>
        <taxon>Massilia</taxon>
    </lineage>
</organism>
<dbReference type="Proteomes" id="UP000180246">
    <property type="component" value="Unassembled WGS sequence"/>
</dbReference>
<proteinExistence type="predicted"/>
<gene>
    <name evidence="3" type="ORF">LO55_3792</name>
</gene>
<sequence>MTSFRFPRRALAATAFAAVLGACSSTPVDRFYTLSGGPATATPPARGAAPLYFEMRPVTVPAQLRRPQMVVSTGEGTIDLEEHHRWAGPLAEEIGNSLSLGIAARLGGVDVYRSAAPDGSTLYRIGADVQRFESRPGSLALLDVVWSVRRLDGKQVGGPMQTCRSVFQEPVGMGHDALVAGHRAALDKLSATIAQAVRAQQEGQAGGPAPACPAG</sequence>
<reference evidence="3 4" key="1">
    <citation type="submission" date="2014-10" db="EMBL/GenBank/DDBJ databases">
        <authorList>
            <person name="Seo M.-J."/>
            <person name="Seok Y.J."/>
            <person name="Cha I.-T."/>
        </authorList>
    </citation>
    <scope>NUCLEOTIDE SEQUENCE [LARGE SCALE GENOMIC DNA]</scope>
    <source>
        <strain evidence="3 4">NEU</strain>
    </source>
</reference>
<feature type="chain" id="PRO_5010255163" description="ABC-type transport auxiliary lipoprotein component domain-containing protein" evidence="1">
    <location>
        <begin position="18"/>
        <end position="215"/>
    </location>
</feature>